<proteinExistence type="predicted"/>
<evidence type="ECO:0008006" key="4">
    <source>
        <dbReference type="Google" id="ProtNLM"/>
    </source>
</evidence>
<name>A0A6I6DFL1_9FIRM</name>
<dbReference type="Proteomes" id="UP000426444">
    <property type="component" value="Chromosome"/>
</dbReference>
<protein>
    <recommendedName>
        <fullName evidence="4">DUF3784 domain-containing protein</fullName>
    </recommendedName>
</protein>
<dbReference type="Pfam" id="PF12650">
    <property type="entry name" value="DUF3784"/>
    <property type="match status" value="1"/>
</dbReference>
<feature type="transmembrane region" description="Helical" evidence="1">
    <location>
        <begin position="77"/>
        <end position="95"/>
    </location>
</feature>
<dbReference type="AlphaFoldDB" id="A0A6I6DFL1"/>
<sequence>MGLLIIHGVIALLLVGMGIIIKHFGGESLIAGYNTASKEAQDYMRAKGIGRFIGDYLYLLAAIIILGSIGYSFDLNYSITISWILFIIVTILMVIKAQKFTPQK</sequence>
<keyword evidence="3" id="KW-1185">Reference proteome</keyword>
<dbReference type="InterPro" id="IPR017259">
    <property type="entry name" value="UCP037672"/>
</dbReference>
<keyword evidence="1" id="KW-1133">Transmembrane helix</keyword>
<accession>A0A6I6DFL1</accession>
<organism evidence="2 3">
    <name type="scientific">Candidatus Syntrophocurvum alkaliphilum</name>
    <dbReference type="NCBI Taxonomy" id="2293317"/>
    <lineage>
        <taxon>Bacteria</taxon>
        <taxon>Bacillati</taxon>
        <taxon>Bacillota</taxon>
        <taxon>Clostridia</taxon>
        <taxon>Eubacteriales</taxon>
        <taxon>Syntrophomonadaceae</taxon>
        <taxon>Candidatus Syntrophocurvum</taxon>
    </lineage>
</organism>
<dbReference type="OrthoDB" id="2082701at2"/>
<dbReference type="KEGG" id="salq:SYNTR_1333"/>
<evidence type="ECO:0000313" key="3">
    <source>
        <dbReference type="Proteomes" id="UP000426444"/>
    </source>
</evidence>
<evidence type="ECO:0000313" key="2">
    <source>
        <dbReference type="EMBL" id="QGT99926.1"/>
    </source>
</evidence>
<dbReference type="RefSeq" id="WP_156203772.1">
    <property type="nucleotide sequence ID" value="NZ_CP046457.1"/>
</dbReference>
<feature type="transmembrane region" description="Helical" evidence="1">
    <location>
        <begin position="52"/>
        <end position="71"/>
    </location>
</feature>
<evidence type="ECO:0000256" key="1">
    <source>
        <dbReference type="SAM" id="Phobius"/>
    </source>
</evidence>
<keyword evidence="1" id="KW-0472">Membrane</keyword>
<dbReference type="EMBL" id="CP046457">
    <property type="protein sequence ID" value="QGT99926.1"/>
    <property type="molecule type" value="Genomic_DNA"/>
</dbReference>
<gene>
    <name evidence="2" type="ORF">SYNTR_1333</name>
</gene>
<reference evidence="3" key="1">
    <citation type="journal article" date="2019" name="Microbiology">
        <title>Complete Genome Sequence of an Uncultured Bacterium of the Candidate Phylum Bipolaricaulota.</title>
        <authorList>
            <person name="Kadnikov V.V."/>
            <person name="Mardanov A.V."/>
            <person name="Beletsky A.V."/>
            <person name="Frank Y.A."/>
            <person name="Karnachuk O.V."/>
            <person name="Ravin N.V."/>
        </authorList>
    </citation>
    <scope>NUCLEOTIDE SEQUENCE [LARGE SCALE GENOMIC DNA]</scope>
</reference>
<feature type="transmembrane region" description="Helical" evidence="1">
    <location>
        <begin position="6"/>
        <end position="31"/>
    </location>
</feature>
<keyword evidence="1" id="KW-0812">Transmembrane</keyword>